<dbReference type="AlphaFoldDB" id="F5Y1L5"/>
<evidence type="ECO:0000256" key="1">
    <source>
        <dbReference type="SAM" id="MobiDB-lite"/>
    </source>
</evidence>
<protein>
    <submittedName>
        <fullName evidence="2">Uncharacterized protein</fullName>
    </submittedName>
</protein>
<gene>
    <name evidence="2" type="ordered locus">Rta_11800</name>
</gene>
<proteinExistence type="predicted"/>
<evidence type="ECO:0000313" key="3">
    <source>
        <dbReference type="Proteomes" id="UP000008385"/>
    </source>
</evidence>
<feature type="compositionally biased region" description="Low complexity" evidence="1">
    <location>
        <begin position="61"/>
        <end position="72"/>
    </location>
</feature>
<evidence type="ECO:0000313" key="2">
    <source>
        <dbReference type="EMBL" id="AEG92266.1"/>
    </source>
</evidence>
<keyword evidence="3" id="KW-1185">Reference proteome</keyword>
<organism evidence="2 3">
    <name type="scientific">Ramlibacter tataouinensis (strain ATCC BAA-407 / DSM 14655 / LMG 21543 / TTB310)</name>
    <dbReference type="NCBI Taxonomy" id="365046"/>
    <lineage>
        <taxon>Bacteria</taxon>
        <taxon>Pseudomonadati</taxon>
        <taxon>Pseudomonadota</taxon>
        <taxon>Betaproteobacteria</taxon>
        <taxon>Burkholderiales</taxon>
        <taxon>Comamonadaceae</taxon>
        <taxon>Ramlibacter</taxon>
    </lineage>
</organism>
<dbReference type="PATRIC" id="fig|365046.3.peg.1207"/>
<sequence length="88" mass="9326">MNSPFPTSDNPPQERNDQAPLGPHPSYDDVLDTAVEYTFPASDPVAVQSIAEHEARREHAQAGQGHPAAGPQDEQAGVAEEASPGDRP</sequence>
<feature type="compositionally biased region" description="Polar residues" evidence="1">
    <location>
        <begin position="1"/>
        <end position="11"/>
    </location>
</feature>
<feature type="region of interest" description="Disordered" evidence="1">
    <location>
        <begin position="1"/>
        <end position="31"/>
    </location>
</feature>
<reference evidence="2 3" key="2">
    <citation type="journal article" date="2011" name="PLoS ONE">
        <title>The Cyst-Dividing Bacterium Ramlibacter tataouinensis TTB310 Genome Reveals a Well-Stocked Toolbox for Adaptation to a Desert Environment.</title>
        <authorList>
            <person name="De Luca G."/>
            <person name="Barakat M."/>
            <person name="Ortet P."/>
            <person name="Fochesato S."/>
            <person name="Jourlin-Castelli C."/>
            <person name="Ansaldi M."/>
            <person name="Py B."/>
            <person name="Fichant G."/>
            <person name="Coutinho P.M."/>
            <person name="Voulhoux R."/>
            <person name="Bastien O."/>
            <person name="Marechal E."/>
            <person name="Henrissat B."/>
            <person name="Quentin Y."/>
            <person name="Noirot P."/>
            <person name="Filloux A."/>
            <person name="Mejean V."/>
            <person name="Dubow M.S."/>
            <person name="Barras F."/>
            <person name="Barbe V."/>
            <person name="Weissenbach J."/>
            <person name="Mihalcescu I."/>
            <person name="Vermeglio A."/>
            <person name="Achouak W."/>
            <person name="Heulin T."/>
        </authorList>
    </citation>
    <scope>NUCLEOTIDE SEQUENCE [LARGE SCALE GENOMIC DNA]</scope>
    <source>
        <strain evidence="3">ATCC BAA-407 / DSM 14655 / LMG 21543 / TTB310</strain>
    </source>
</reference>
<dbReference type="STRING" id="365046.Rta_11800"/>
<reference evidence="3" key="1">
    <citation type="submission" date="2006-01" db="EMBL/GenBank/DDBJ databases">
        <title>Genome of the cyst-dividing bacterium Ramlibacter tataouinensis.</title>
        <authorList>
            <person name="Barakat M."/>
            <person name="Ortet P."/>
            <person name="De Luca G."/>
            <person name="Jourlin-Castelli C."/>
            <person name="Ansaldi M."/>
            <person name="Py B."/>
            <person name="Fichant G."/>
            <person name="Coutinho P."/>
            <person name="Voulhoux R."/>
            <person name="Bastien O."/>
            <person name="Roy S."/>
            <person name="Marechal E."/>
            <person name="Henrissat B."/>
            <person name="Quentin Y."/>
            <person name="Noirot P."/>
            <person name="Filloux A."/>
            <person name="Mejean V."/>
            <person name="DuBow M."/>
            <person name="Barras F."/>
            <person name="Heulin T."/>
        </authorList>
    </citation>
    <scope>NUCLEOTIDE SEQUENCE [LARGE SCALE GENOMIC DNA]</scope>
    <source>
        <strain evidence="3">ATCC BAA-407 / DSM 14655 / LMG 21543 / TTB310</strain>
    </source>
</reference>
<dbReference type="OrthoDB" id="8722685at2"/>
<feature type="region of interest" description="Disordered" evidence="1">
    <location>
        <begin position="45"/>
        <end position="88"/>
    </location>
</feature>
<dbReference type="RefSeq" id="WP_013900499.1">
    <property type="nucleotide sequence ID" value="NC_015677.1"/>
</dbReference>
<dbReference type="Proteomes" id="UP000008385">
    <property type="component" value="Chromosome"/>
</dbReference>
<feature type="compositionally biased region" description="Basic and acidic residues" evidence="1">
    <location>
        <begin position="51"/>
        <end position="60"/>
    </location>
</feature>
<accession>F5Y1L5</accession>
<dbReference type="HOGENOM" id="CLU_2466795_0_0_4"/>
<dbReference type="EMBL" id="CP000245">
    <property type="protein sequence ID" value="AEG92266.1"/>
    <property type="molecule type" value="Genomic_DNA"/>
</dbReference>
<dbReference type="KEGG" id="rta:Rta_11800"/>
<name>F5Y1L5_RAMTT</name>